<dbReference type="InterPro" id="IPR057191">
    <property type="entry name" value="DUF7869"/>
</dbReference>
<dbReference type="Pfam" id="PF25273">
    <property type="entry name" value="DUF7869"/>
    <property type="match status" value="1"/>
</dbReference>
<feature type="domain" description="DUF7869" evidence="1">
    <location>
        <begin position="148"/>
        <end position="326"/>
    </location>
</feature>
<gene>
    <name evidence="2" type="ORF">SCF082_LOCUS50244</name>
</gene>
<organism evidence="2 3">
    <name type="scientific">Durusdinium trenchii</name>
    <dbReference type="NCBI Taxonomy" id="1381693"/>
    <lineage>
        <taxon>Eukaryota</taxon>
        <taxon>Sar</taxon>
        <taxon>Alveolata</taxon>
        <taxon>Dinophyceae</taxon>
        <taxon>Suessiales</taxon>
        <taxon>Symbiodiniaceae</taxon>
        <taxon>Durusdinium</taxon>
    </lineage>
</organism>
<name>A0ABP0S6M5_9DINO</name>
<comment type="caution">
    <text evidence="2">The sequence shown here is derived from an EMBL/GenBank/DDBJ whole genome shotgun (WGS) entry which is preliminary data.</text>
</comment>
<accession>A0ABP0S6M5</accession>
<reference evidence="2 3" key="1">
    <citation type="submission" date="2024-02" db="EMBL/GenBank/DDBJ databases">
        <authorList>
            <person name="Chen Y."/>
            <person name="Shah S."/>
            <person name="Dougan E. K."/>
            <person name="Thang M."/>
            <person name="Chan C."/>
        </authorList>
    </citation>
    <scope>NUCLEOTIDE SEQUENCE [LARGE SCALE GENOMIC DNA]</scope>
</reference>
<proteinExistence type="predicted"/>
<sequence length="332" mass="38139">MKLLPPGTFTDYLRLLQDKRKCERFSLKLFLKVWGQFFSDRLGIRPRSQHATCGICKKHKMILKRLANTRARAGQMKEYVRHLKRTYADRVQYWQARSTSRLFFLPCGRRSFCMITDGMDRSKFKLPRSRIMTTKEFDSFSRPSLDMSAMITHGHSCVIAISGPRVGKGSSWVVDLFANALHRLADQHDIRSAEVILQSDNCSKETKNNCMMHFMGMITSLKKVYRTEMRYLQTAHTHEDVDQYFSAIATHIQASPELHTPADFVRSLTNFGRDHPDVRPYEPNTIVYEVGGTRDWKSFLAIGCRNSHLKGIAGPGAPHVFAFDRAEDLPGE</sequence>
<protein>
    <recommendedName>
        <fullName evidence="1">DUF7869 domain-containing protein</fullName>
    </recommendedName>
</protein>
<evidence type="ECO:0000313" key="3">
    <source>
        <dbReference type="Proteomes" id="UP001642464"/>
    </source>
</evidence>
<evidence type="ECO:0000313" key="2">
    <source>
        <dbReference type="EMBL" id="CAK9107976.1"/>
    </source>
</evidence>
<dbReference type="PANTHER" id="PTHR33153">
    <property type="entry name" value="MYND-TYPE DOMAIN-CONTAINING PROTEIN"/>
    <property type="match status" value="1"/>
</dbReference>
<evidence type="ECO:0000259" key="1">
    <source>
        <dbReference type="Pfam" id="PF25273"/>
    </source>
</evidence>
<dbReference type="EMBL" id="CAXAMM010043007">
    <property type="protein sequence ID" value="CAK9107976.1"/>
    <property type="molecule type" value="Genomic_DNA"/>
</dbReference>
<keyword evidence="3" id="KW-1185">Reference proteome</keyword>
<dbReference type="Proteomes" id="UP001642464">
    <property type="component" value="Unassembled WGS sequence"/>
</dbReference>
<dbReference type="PANTHER" id="PTHR33153:SF3">
    <property type="entry name" value="TRAFFICKING PROTEIN PARTICLE COMPLEX SUBUNIT 11 DOMAIN-CONTAINING PROTEIN"/>
    <property type="match status" value="1"/>
</dbReference>